<organism evidence="6">
    <name type="scientific">Nitzschia sp.</name>
    <name type="common">in: diatoms</name>
    <dbReference type="NCBI Taxonomy" id="1884248"/>
    <lineage>
        <taxon>Eukaryota</taxon>
        <taxon>Sar</taxon>
        <taxon>Stramenopiles</taxon>
        <taxon>Ochrophyta</taxon>
        <taxon>Bacillariophyta</taxon>
        <taxon>Bacillariophyceae</taxon>
        <taxon>Bacillariophycidae</taxon>
        <taxon>Bacillariales</taxon>
        <taxon>Bacillariaceae</taxon>
        <taxon>Nitzschia</taxon>
    </lineage>
</organism>
<sequence length="128" mass="14435">MTEKIDKFIENLKKLSLIEASELVKRIEETFDITTSYVSTSNLNLADNIKTIEETTEKIEFNVNLEEVPKDKKISVLKVIRSITGLGLKEVKEIVDSVPKIIKENIDKETADSIKKQIEEAGGKVSIK</sequence>
<dbReference type="HAMAP" id="MF_00368">
    <property type="entry name" value="Ribosomal_bL12"/>
    <property type="match status" value="1"/>
</dbReference>
<dbReference type="AlphaFoldDB" id="A0A5J6DUC5"/>
<dbReference type="InterPro" id="IPR014719">
    <property type="entry name" value="Ribosomal_bL12_C/ClpS-like"/>
</dbReference>
<name>A0A5J6DUC5_9STRA</name>
<dbReference type="InterPro" id="IPR000206">
    <property type="entry name" value="Ribosomal_bL12"/>
</dbReference>
<evidence type="ECO:0000259" key="5">
    <source>
        <dbReference type="Pfam" id="PF16320"/>
    </source>
</evidence>
<keyword evidence="2 6" id="KW-0689">Ribosomal protein</keyword>
<dbReference type="EMBL" id="MG273660">
    <property type="protein sequence ID" value="QES95250.1"/>
    <property type="molecule type" value="Genomic_DNA"/>
</dbReference>
<protein>
    <submittedName>
        <fullName evidence="6">Ribosomal protein L12</fullName>
    </submittedName>
</protein>
<dbReference type="InterPro" id="IPR036235">
    <property type="entry name" value="Ribosomal_bL12_oligo_N_sf"/>
</dbReference>
<dbReference type="Pfam" id="PF00542">
    <property type="entry name" value="Ribosomal_L12"/>
    <property type="match status" value="1"/>
</dbReference>
<dbReference type="PANTHER" id="PTHR45987:SF4">
    <property type="entry name" value="LARGE RIBOSOMAL SUBUNIT PROTEIN BL12M"/>
    <property type="match status" value="1"/>
</dbReference>
<dbReference type="Gene3D" id="3.30.1390.10">
    <property type="match status" value="1"/>
</dbReference>
<evidence type="ECO:0000259" key="4">
    <source>
        <dbReference type="Pfam" id="PF00542"/>
    </source>
</evidence>
<dbReference type="Pfam" id="PF16320">
    <property type="entry name" value="Ribosomal_L12_N"/>
    <property type="match status" value="1"/>
</dbReference>
<dbReference type="SUPFAM" id="SSF54736">
    <property type="entry name" value="ClpS-like"/>
    <property type="match status" value="1"/>
</dbReference>
<gene>
    <name evidence="6" type="primary">rpl12</name>
</gene>
<dbReference type="InterPro" id="IPR013823">
    <property type="entry name" value="Ribosomal_bL12_C"/>
</dbReference>
<dbReference type="GO" id="GO:0022625">
    <property type="term" value="C:cytosolic large ribosomal subunit"/>
    <property type="evidence" value="ECO:0007669"/>
    <property type="project" value="TreeGrafter"/>
</dbReference>
<evidence type="ECO:0000256" key="3">
    <source>
        <dbReference type="ARBA" id="ARBA00023274"/>
    </source>
</evidence>
<dbReference type="CDD" id="cd00387">
    <property type="entry name" value="Ribosomal_L7_L12"/>
    <property type="match status" value="1"/>
</dbReference>
<evidence type="ECO:0000313" key="6">
    <source>
        <dbReference type="EMBL" id="QES95250.1"/>
    </source>
</evidence>
<feature type="domain" description="Large ribosomal subunit protein bL12 oligomerization" evidence="5">
    <location>
        <begin position="4"/>
        <end position="35"/>
    </location>
</feature>
<dbReference type="Gene3D" id="1.20.5.710">
    <property type="entry name" value="Single helix bin"/>
    <property type="match status" value="1"/>
</dbReference>
<evidence type="ECO:0000256" key="1">
    <source>
        <dbReference type="ARBA" id="ARBA00007197"/>
    </source>
</evidence>
<keyword evidence="3" id="KW-0687">Ribonucleoprotein</keyword>
<comment type="similarity">
    <text evidence="1">Belongs to the bacterial ribosomal protein bL12 family.</text>
</comment>
<reference evidence="6" key="1">
    <citation type="journal article" date="2019" name="Am. J. Bot.">
        <title>A single loss of photosynthesis in the diatom order Bacillariales (Bacillariophyta).</title>
        <authorList>
            <person name="Onyshchenko A."/>
            <person name="Ruck E.C."/>
            <person name="Nakov T."/>
            <person name="Alverson A.J."/>
        </authorList>
    </citation>
    <scope>NUCLEOTIDE SEQUENCE</scope>
    <source>
        <strain evidence="6">Nitz4</strain>
    </source>
</reference>
<dbReference type="PANTHER" id="PTHR45987">
    <property type="entry name" value="39S RIBOSOMAL PROTEIN L12"/>
    <property type="match status" value="1"/>
</dbReference>
<feature type="domain" description="Large ribosomal subunit protein bL12 C-terminal" evidence="4">
    <location>
        <begin position="61"/>
        <end position="128"/>
    </location>
</feature>
<dbReference type="GO" id="GO:0006412">
    <property type="term" value="P:translation"/>
    <property type="evidence" value="ECO:0007669"/>
    <property type="project" value="InterPro"/>
</dbReference>
<geneLocation type="plastid" evidence="6"/>
<dbReference type="FunFam" id="3.30.1390.10:FF:000001">
    <property type="entry name" value="50S ribosomal protein L7/L12"/>
    <property type="match status" value="1"/>
</dbReference>
<dbReference type="NCBIfam" id="TIGR00855">
    <property type="entry name" value="L12"/>
    <property type="match status" value="1"/>
</dbReference>
<dbReference type="SUPFAM" id="SSF48300">
    <property type="entry name" value="Ribosomal protein L7/12, oligomerisation (N-terminal) domain"/>
    <property type="match status" value="1"/>
</dbReference>
<keyword evidence="6" id="KW-0934">Plastid</keyword>
<accession>A0A5J6DUC5</accession>
<evidence type="ECO:0000256" key="2">
    <source>
        <dbReference type="ARBA" id="ARBA00022980"/>
    </source>
</evidence>
<dbReference type="InterPro" id="IPR008932">
    <property type="entry name" value="Ribosomal_bL12_oligo"/>
</dbReference>
<dbReference type="GO" id="GO:0003729">
    <property type="term" value="F:mRNA binding"/>
    <property type="evidence" value="ECO:0007669"/>
    <property type="project" value="TreeGrafter"/>
</dbReference>
<dbReference type="GO" id="GO:0003735">
    <property type="term" value="F:structural constituent of ribosome"/>
    <property type="evidence" value="ECO:0007669"/>
    <property type="project" value="InterPro"/>
</dbReference>
<proteinExistence type="inferred from homology"/>